<evidence type="ECO:0000313" key="1">
    <source>
        <dbReference type="EMBL" id="CRL00156.1"/>
    </source>
</evidence>
<sequence>MLLDECQNPDKVDSKRQIVFQRTLNNQNSNKIVMKASTAFHGGDEIVPSAVINFTTVSDDFLFFDKKYEILRAFLQDCDIRAL</sequence>
<reference evidence="1 2" key="1">
    <citation type="submission" date="2015-04" db="EMBL/GenBank/DDBJ databases">
        <authorList>
            <person name="Syromyatnikov M.Y."/>
            <person name="Popov V.N."/>
        </authorList>
    </citation>
    <scope>NUCLEOTIDE SEQUENCE [LARGE SCALE GENOMIC DNA]</scope>
</reference>
<protein>
    <submittedName>
        <fullName evidence="1">CLUMA_CG013432, isoform A</fullName>
    </submittedName>
</protein>
<dbReference type="EMBL" id="CVRI01000054">
    <property type="protein sequence ID" value="CRL00156.1"/>
    <property type="molecule type" value="Genomic_DNA"/>
</dbReference>
<accession>A0A1J1IKT3</accession>
<organism evidence="1 2">
    <name type="scientific">Clunio marinus</name>
    <dbReference type="NCBI Taxonomy" id="568069"/>
    <lineage>
        <taxon>Eukaryota</taxon>
        <taxon>Metazoa</taxon>
        <taxon>Ecdysozoa</taxon>
        <taxon>Arthropoda</taxon>
        <taxon>Hexapoda</taxon>
        <taxon>Insecta</taxon>
        <taxon>Pterygota</taxon>
        <taxon>Neoptera</taxon>
        <taxon>Endopterygota</taxon>
        <taxon>Diptera</taxon>
        <taxon>Nematocera</taxon>
        <taxon>Chironomoidea</taxon>
        <taxon>Chironomidae</taxon>
        <taxon>Clunio</taxon>
    </lineage>
</organism>
<keyword evidence="2" id="KW-1185">Reference proteome</keyword>
<evidence type="ECO:0000313" key="2">
    <source>
        <dbReference type="Proteomes" id="UP000183832"/>
    </source>
</evidence>
<proteinExistence type="predicted"/>
<dbReference type="AlphaFoldDB" id="A0A1J1IKT3"/>
<gene>
    <name evidence="1" type="ORF">CLUMA_CG013432</name>
</gene>
<name>A0A1J1IKT3_9DIPT</name>
<dbReference type="Proteomes" id="UP000183832">
    <property type="component" value="Unassembled WGS sequence"/>
</dbReference>